<dbReference type="PANTHER" id="PTHR42978">
    <property type="entry name" value="QUORUM-QUENCHING LACTONASE YTNP-RELATED-RELATED"/>
    <property type="match status" value="1"/>
</dbReference>
<reference evidence="6 7" key="1">
    <citation type="submission" date="2015-02" db="EMBL/GenBank/DDBJ databases">
        <title>Draft Genome Sequences of Two Closely-Related Aflatoxigenic Aspergillus Species Obtained from the Cote d'Ivoire.</title>
        <authorList>
            <person name="Moore G.G."/>
            <person name="Beltz S.B."/>
            <person name="Mack B.M."/>
        </authorList>
    </citation>
    <scope>NUCLEOTIDE SEQUENCE [LARGE SCALE GENOMIC DNA]</scope>
    <source>
        <strain evidence="6 7">SRRC1432</strain>
    </source>
</reference>
<protein>
    <recommendedName>
        <fullName evidence="5">Metallo-beta-lactamase domain-containing protein</fullName>
    </recommendedName>
</protein>
<dbReference type="SUPFAM" id="SSF56281">
    <property type="entry name" value="Metallo-hydrolase/oxidoreductase"/>
    <property type="match status" value="1"/>
</dbReference>
<evidence type="ECO:0000313" key="6">
    <source>
        <dbReference type="EMBL" id="KKK24818.1"/>
    </source>
</evidence>
<dbReference type="GO" id="GO:0016787">
    <property type="term" value="F:hydrolase activity"/>
    <property type="evidence" value="ECO:0007669"/>
    <property type="project" value="UniProtKB-KW"/>
</dbReference>
<evidence type="ECO:0000256" key="3">
    <source>
        <dbReference type="ARBA" id="ARBA00022801"/>
    </source>
</evidence>
<gene>
    <name evidence="6" type="ORF">AOCH_000264</name>
</gene>
<dbReference type="VEuPathDB" id="FungiDB:P175DRAFT_0439724"/>
<comment type="similarity">
    <text evidence="1">Belongs to the metallo-beta-lactamase superfamily.</text>
</comment>
<dbReference type="InterPro" id="IPR051013">
    <property type="entry name" value="MBL_superfamily_lactonases"/>
</dbReference>
<evidence type="ECO:0000256" key="1">
    <source>
        <dbReference type="ARBA" id="ARBA00007749"/>
    </source>
</evidence>
<evidence type="ECO:0000256" key="2">
    <source>
        <dbReference type="ARBA" id="ARBA00022723"/>
    </source>
</evidence>
<keyword evidence="7" id="KW-1185">Reference proteome</keyword>
<comment type="caution">
    <text evidence="6">The sequence shown here is derived from an EMBL/GenBank/DDBJ whole genome shotgun (WGS) entry which is preliminary data.</text>
</comment>
<organism evidence="6 7">
    <name type="scientific">Aspergillus ochraceoroseus</name>
    <dbReference type="NCBI Taxonomy" id="138278"/>
    <lineage>
        <taxon>Eukaryota</taxon>
        <taxon>Fungi</taxon>
        <taxon>Dikarya</taxon>
        <taxon>Ascomycota</taxon>
        <taxon>Pezizomycotina</taxon>
        <taxon>Eurotiomycetes</taxon>
        <taxon>Eurotiomycetidae</taxon>
        <taxon>Eurotiales</taxon>
        <taxon>Aspergillaceae</taxon>
        <taxon>Aspergillus</taxon>
        <taxon>Aspergillus subgen. Nidulantes</taxon>
    </lineage>
</organism>
<dbReference type="AlphaFoldDB" id="A0A0F8UZ84"/>
<name>A0A0F8UZ84_9EURO</name>
<dbReference type="InterPro" id="IPR001279">
    <property type="entry name" value="Metallo-B-lactamas"/>
</dbReference>
<dbReference type="Pfam" id="PF00753">
    <property type="entry name" value="Lactamase_B"/>
    <property type="match status" value="1"/>
</dbReference>
<dbReference type="Gene3D" id="3.60.15.10">
    <property type="entry name" value="Ribonuclease Z/Hydroxyacylglutathione hydrolase-like"/>
    <property type="match status" value="1"/>
</dbReference>
<evidence type="ECO:0000256" key="4">
    <source>
        <dbReference type="ARBA" id="ARBA00022833"/>
    </source>
</evidence>
<evidence type="ECO:0000313" key="7">
    <source>
        <dbReference type="Proteomes" id="UP000034947"/>
    </source>
</evidence>
<keyword evidence="2" id="KW-0479">Metal-binding</keyword>
<dbReference type="PANTHER" id="PTHR42978:SF5">
    <property type="entry name" value="METALLO-BETA-LACTAMASE DOMAIN-CONTAINING PROTEIN"/>
    <property type="match status" value="1"/>
</dbReference>
<proteinExistence type="inferred from homology"/>
<dbReference type="CDD" id="cd07730">
    <property type="entry name" value="metallo-hydrolase-like_MBL-fold"/>
    <property type="match status" value="1"/>
</dbReference>
<dbReference type="EMBL" id="JYKN01000322">
    <property type="protein sequence ID" value="KKK24818.1"/>
    <property type="molecule type" value="Genomic_DNA"/>
</dbReference>
<accession>A0A0F8UZ84</accession>
<dbReference type="GO" id="GO:0046872">
    <property type="term" value="F:metal ion binding"/>
    <property type="evidence" value="ECO:0007669"/>
    <property type="project" value="UniProtKB-KW"/>
</dbReference>
<dbReference type="SMART" id="SM00849">
    <property type="entry name" value="Lactamase_B"/>
    <property type="match status" value="1"/>
</dbReference>
<dbReference type="OrthoDB" id="10250730at2759"/>
<dbReference type="Proteomes" id="UP000034947">
    <property type="component" value="Unassembled WGS sequence"/>
</dbReference>
<feature type="domain" description="Metallo-beta-lactamase" evidence="5">
    <location>
        <begin position="57"/>
        <end position="289"/>
    </location>
</feature>
<dbReference type="InterPro" id="IPR036866">
    <property type="entry name" value="RibonucZ/Hydroxyglut_hydro"/>
</dbReference>
<sequence>MSSSLFLARPKTPPQLHIPSSSSTVTVRVIDSTTSLFLNPPLFWQPEVKGFNGINVPIYCFLVSNGDRHVLFDLGVRRDWDNYAPKTVDLIRRTTQVKTEKNVSEILDSHEDWVGPGPAVRSKDIEAVIWSHHHFDHIGDPSTFPPSTDLVLGPGVKAFCWPAYPSNPDSLVLDSDIQGRKVREIDFAADSPQICKIGRFNAFDYFGDGSFYLLDAPGHSLGHLCALARVTAGPDGDSDNSSFVFMGADACHHPGVLRPTEYLPLPVGISPSPVRKYPHICPGEMLQGLQPHGNATEPFFTLSPVLFPEYDVALDTVRKIEELDAADNIFIILAHDESIKESLDLFPRPINDWKAKGLRSETRWLFCKDFEDALH</sequence>
<evidence type="ECO:0000259" key="5">
    <source>
        <dbReference type="SMART" id="SM00849"/>
    </source>
</evidence>
<keyword evidence="3" id="KW-0378">Hydrolase</keyword>
<keyword evidence="4" id="KW-0862">Zinc</keyword>